<accession>A0ABV8KFS8</accession>
<dbReference type="SUPFAM" id="SSF51905">
    <property type="entry name" value="FAD/NAD(P)-binding domain"/>
    <property type="match status" value="1"/>
</dbReference>
<name>A0ABV8KFS8_9ACTN</name>
<proteinExistence type="predicted"/>
<evidence type="ECO:0000256" key="6">
    <source>
        <dbReference type="SAM" id="MobiDB-lite"/>
    </source>
</evidence>
<dbReference type="InterPro" id="IPR006076">
    <property type="entry name" value="FAD-dep_OxRdtase"/>
</dbReference>
<dbReference type="PANTHER" id="PTHR13847">
    <property type="entry name" value="SARCOSINE DEHYDROGENASE-RELATED"/>
    <property type="match status" value="1"/>
</dbReference>
<evidence type="ECO:0000256" key="4">
    <source>
        <dbReference type="ARBA" id="ARBA00049872"/>
    </source>
</evidence>
<keyword evidence="9" id="KW-1185">Reference proteome</keyword>
<dbReference type="GO" id="GO:0043799">
    <property type="term" value="F:glycine oxidase activity"/>
    <property type="evidence" value="ECO:0007669"/>
    <property type="project" value="UniProtKB-EC"/>
</dbReference>
<evidence type="ECO:0000313" key="8">
    <source>
        <dbReference type="EMBL" id="MFC4104836.1"/>
    </source>
</evidence>
<dbReference type="PANTHER" id="PTHR13847:SF289">
    <property type="entry name" value="GLYCINE OXIDASE"/>
    <property type="match status" value="1"/>
</dbReference>
<dbReference type="Gene3D" id="3.30.9.10">
    <property type="entry name" value="D-Amino Acid Oxidase, subunit A, domain 2"/>
    <property type="match status" value="1"/>
</dbReference>
<reference evidence="9" key="1">
    <citation type="journal article" date="2019" name="Int. J. Syst. Evol. Microbiol.">
        <title>The Global Catalogue of Microorganisms (GCM) 10K type strain sequencing project: providing services to taxonomists for standard genome sequencing and annotation.</title>
        <authorList>
            <consortium name="The Broad Institute Genomics Platform"/>
            <consortium name="The Broad Institute Genome Sequencing Center for Infectious Disease"/>
            <person name="Wu L."/>
            <person name="Ma J."/>
        </authorList>
    </citation>
    <scope>NUCLEOTIDE SEQUENCE [LARGE SCALE GENOMIC DNA]</scope>
    <source>
        <strain evidence="9">2902at01</strain>
    </source>
</reference>
<comment type="pathway">
    <text evidence="1">Cofactor biosynthesis; thiamine diphosphate biosynthesis.</text>
</comment>
<feature type="domain" description="FAD dependent oxidoreductase" evidence="7">
    <location>
        <begin position="16"/>
        <end position="346"/>
    </location>
</feature>
<organism evidence="8 9">
    <name type="scientific">Micromonospora zhanjiangensis</name>
    <dbReference type="NCBI Taxonomy" id="1522057"/>
    <lineage>
        <taxon>Bacteria</taxon>
        <taxon>Bacillati</taxon>
        <taxon>Actinomycetota</taxon>
        <taxon>Actinomycetes</taxon>
        <taxon>Micromonosporales</taxon>
        <taxon>Micromonosporaceae</taxon>
        <taxon>Micromonospora</taxon>
    </lineage>
</organism>
<keyword evidence="2" id="KW-0784">Thiamine biosynthesis</keyword>
<dbReference type="EC" id="1.4.3.19" evidence="5"/>
<comment type="catalytic activity">
    <reaction evidence="4">
        <text>glycine + O2 + H2O = glyoxylate + H2O2 + NH4(+)</text>
        <dbReference type="Rhea" id="RHEA:11532"/>
        <dbReference type="ChEBI" id="CHEBI:15377"/>
        <dbReference type="ChEBI" id="CHEBI:15379"/>
        <dbReference type="ChEBI" id="CHEBI:16240"/>
        <dbReference type="ChEBI" id="CHEBI:28938"/>
        <dbReference type="ChEBI" id="CHEBI:36655"/>
        <dbReference type="ChEBI" id="CHEBI:57305"/>
        <dbReference type="EC" id="1.4.3.19"/>
    </reaction>
</comment>
<sequence>MLTGTARSGAGGGPEVAVIGAGPIGLAVAWRCALAGAAVTGYDPTPGSGAGAVAAGMVAPVAEAIFGERELTGLLAASASRWPAFAAELTAATGADLGYRTDGTLVVGLTADDLTEARRLWTYQRELGLPVTPLRPTGLRECEPALATRVRGGALLPTDHQVDPRRLTAALRRAAERAGVRFVPTAVTDLAGLRADVTVVAAGCGTAALTGLPVRPVKGQILRLRAPAGTAPAIRYVVRGLADGEPVYLVPRRDGEVVVGATVEERSDTEVTAGAVQRLLRAATDLVPELAEYRLVEATAGLRPGTPDNAPILGRLAGRSGPLVAAGHHRHGIALTPVTADLIAELALTGRADPLLDPFTPDRFAPSPPGPAGPDGTEVSGR</sequence>
<evidence type="ECO:0000256" key="2">
    <source>
        <dbReference type="ARBA" id="ARBA00022977"/>
    </source>
</evidence>
<dbReference type="RefSeq" id="WP_377541761.1">
    <property type="nucleotide sequence ID" value="NZ_JBHSBN010000001.1"/>
</dbReference>
<gene>
    <name evidence="8" type="primary">thiO</name>
    <name evidence="8" type="ORF">ACFOX0_02640</name>
</gene>
<dbReference type="NCBIfam" id="TIGR02352">
    <property type="entry name" value="thiamin_ThiO"/>
    <property type="match status" value="1"/>
</dbReference>
<comment type="caution">
    <text evidence="8">The sequence shown here is derived from an EMBL/GenBank/DDBJ whole genome shotgun (WGS) entry which is preliminary data.</text>
</comment>
<evidence type="ECO:0000313" key="9">
    <source>
        <dbReference type="Proteomes" id="UP001595868"/>
    </source>
</evidence>
<dbReference type="InterPro" id="IPR036188">
    <property type="entry name" value="FAD/NAD-bd_sf"/>
</dbReference>
<dbReference type="Pfam" id="PF01266">
    <property type="entry name" value="DAO"/>
    <property type="match status" value="1"/>
</dbReference>
<evidence type="ECO:0000256" key="5">
    <source>
        <dbReference type="ARBA" id="ARBA00050018"/>
    </source>
</evidence>
<dbReference type="InterPro" id="IPR012727">
    <property type="entry name" value="Gly_oxidase_ThiO"/>
</dbReference>
<keyword evidence="3 8" id="KW-0560">Oxidoreductase</keyword>
<feature type="region of interest" description="Disordered" evidence="6">
    <location>
        <begin position="357"/>
        <end position="382"/>
    </location>
</feature>
<evidence type="ECO:0000256" key="3">
    <source>
        <dbReference type="ARBA" id="ARBA00023002"/>
    </source>
</evidence>
<dbReference type="Proteomes" id="UP001595868">
    <property type="component" value="Unassembled WGS sequence"/>
</dbReference>
<evidence type="ECO:0000259" key="7">
    <source>
        <dbReference type="Pfam" id="PF01266"/>
    </source>
</evidence>
<dbReference type="Gene3D" id="3.50.50.60">
    <property type="entry name" value="FAD/NAD(P)-binding domain"/>
    <property type="match status" value="1"/>
</dbReference>
<protein>
    <recommendedName>
        <fullName evidence="5">glycine oxidase</fullName>
        <ecNumber evidence="5">1.4.3.19</ecNumber>
    </recommendedName>
</protein>
<dbReference type="SUPFAM" id="SSF54373">
    <property type="entry name" value="FAD-linked reductases, C-terminal domain"/>
    <property type="match status" value="1"/>
</dbReference>
<evidence type="ECO:0000256" key="1">
    <source>
        <dbReference type="ARBA" id="ARBA00004948"/>
    </source>
</evidence>
<dbReference type="EMBL" id="JBHSBN010000001">
    <property type="protein sequence ID" value="MFC4104836.1"/>
    <property type="molecule type" value="Genomic_DNA"/>
</dbReference>